<dbReference type="NCBIfam" id="TIGR03355">
    <property type="entry name" value="VI_chp_2"/>
    <property type="match status" value="1"/>
</dbReference>
<feature type="domain" description="TssC1 C-terminal" evidence="2">
    <location>
        <begin position="520"/>
        <end position="627"/>
    </location>
</feature>
<dbReference type="Proteomes" id="UP000257039">
    <property type="component" value="Unassembled WGS sequence"/>
</dbReference>
<organism evidence="3 4">
    <name type="scientific">Zooshikella ganghwensis</name>
    <dbReference type="NCBI Taxonomy" id="202772"/>
    <lineage>
        <taxon>Bacteria</taxon>
        <taxon>Pseudomonadati</taxon>
        <taxon>Pseudomonadota</taxon>
        <taxon>Gammaproteobacteria</taxon>
        <taxon>Oceanospirillales</taxon>
        <taxon>Zooshikellaceae</taxon>
        <taxon>Zooshikella</taxon>
    </lineage>
</organism>
<gene>
    <name evidence="3" type="primary">tssC</name>
    <name evidence="3" type="ORF">B9G39_04800</name>
</gene>
<accession>A0A4P9VLR8</accession>
<evidence type="ECO:0000259" key="1">
    <source>
        <dbReference type="Pfam" id="PF05943"/>
    </source>
</evidence>
<proteinExistence type="predicted"/>
<dbReference type="PANTHER" id="PTHR35565">
    <property type="entry name" value="CYTOPLASMIC PROTEIN-RELATED"/>
    <property type="match status" value="1"/>
</dbReference>
<keyword evidence="4" id="KW-1185">Reference proteome</keyword>
<protein>
    <submittedName>
        <fullName evidence="3">Type VI secretion system contractile sheath large subunit</fullName>
    </submittedName>
</protein>
<dbReference type="EMBL" id="NDXW01000001">
    <property type="protein sequence ID" value="RDH42822.1"/>
    <property type="molecule type" value="Genomic_DNA"/>
</dbReference>
<sequence>MSNEIQAVDHTHLASLGSSLNYMPETLESLLVKKANANKVVDLKEKVANIISPVAEYQNNQALSEMKESIEDIQQFCAETASFLNESSEVIDKDVVSSLNSILENIESTATLATEKFNEFSEDGIEDNKEANFQAQNLYSRVVKDVYKLKKKETEISDLLISDKTLLLTENEQAADFFLGCIATAVFNDILPANDTDGLAMATIRQRVLNLSADIDDKINQHLNSILHNENFKNLESNWLGLQGLIESTDWSANIMIDMLDCTKEELKDDLANNSVDLTNSDLFKKVYVAEYDQYGGNPYGSIIGLYEFENSDPDRKFLSTMGKVAAASHAPFISSIGPEFFGCESIQELADIKDLDAHLNHPRFEKWHELRESEEAAYIGMTLPKFLLRAPYQADSNPGGIGFEEKIDIVEGHKDYLWCNAAFLFCKNMIRSFTETGWCQYIRGPKGGGLVKHLPSHTFQLNGQQELKTPIEMTIPDYRELQFSNAGFIPLIYRKGTSDACFFSSQSIRKNKMYKDPKESENSQLVSNLSYTFSITRIAHYIKCIMRDNVGSTATAEYINETIQSWLSQYVTTVVNPDDRTLRYYPFKAVSTETEEREGMVGWYNSKISVLPHLQFEGLDAELKLDVRT</sequence>
<dbReference type="RefSeq" id="WP_094786268.1">
    <property type="nucleotide sequence ID" value="NZ_NDXW01000001.1"/>
</dbReference>
<evidence type="ECO:0000313" key="4">
    <source>
        <dbReference type="Proteomes" id="UP000257039"/>
    </source>
</evidence>
<dbReference type="AlphaFoldDB" id="A0A4P9VLR8"/>
<evidence type="ECO:0000259" key="2">
    <source>
        <dbReference type="Pfam" id="PF18945"/>
    </source>
</evidence>
<dbReference type="InterPro" id="IPR010269">
    <property type="entry name" value="T6SS_TssC-like"/>
</dbReference>
<reference evidence="3 4" key="1">
    <citation type="submission" date="2017-04" db="EMBL/GenBank/DDBJ databases">
        <title>Draft genome sequence of Zooshikella ganghwensis VG4 isolated from Red Sea sediments.</title>
        <authorList>
            <person name="Rehman Z."/>
            <person name="Alam I."/>
            <person name="Kamau A."/>
            <person name="Bajic V."/>
            <person name="Leiknes T."/>
        </authorList>
    </citation>
    <scope>NUCLEOTIDE SEQUENCE [LARGE SCALE GENOMIC DNA]</scope>
    <source>
        <strain evidence="3 4">VG4</strain>
    </source>
</reference>
<dbReference type="Pfam" id="PF05943">
    <property type="entry name" value="VipB"/>
    <property type="match status" value="1"/>
</dbReference>
<name>A0A4P9VLR8_9GAMM</name>
<dbReference type="PANTHER" id="PTHR35565:SF1">
    <property type="entry name" value="TYPE VI SECRETION SYSTEM CONTRACTILE SHEATH LARGE SUBUNIT"/>
    <property type="match status" value="1"/>
</dbReference>
<dbReference type="InterPro" id="IPR044031">
    <property type="entry name" value="TssC1_N"/>
</dbReference>
<dbReference type="Pfam" id="PF18945">
    <property type="entry name" value="VipB_2"/>
    <property type="match status" value="1"/>
</dbReference>
<feature type="domain" description="TssC1 N-terminal" evidence="1">
    <location>
        <begin position="213"/>
        <end position="509"/>
    </location>
</feature>
<comment type="caution">
    <text evidence="3">The sequence shown here is derived from an EMBL/GenBank/DDBJ whole genome shotgun (WGS) entry which is preliminary data.</text>
</comment>
<evidence type="ECO:0000313" key="3">
    <source>
        <dbReference type="EMBL" id="RDH42822.1"/>
    </source>
</evidence>
<dbReference type="InterPro" id="IPR044032">
    <property type="entry name" value="TssC1_C"/>
</dbReference>